<dbReference type="SUPFAM" id="SSF109998">
    <property type="entry name" value="Triger factor/SurA peptide-binding domain-like"/>
    <property type="match status" value="1"/>
</dbReference>
<dbReference type="GO" id="GO:0003755">
    <property type="term" value="F:peptidyl-prolyl cis-trans isomerase activity"/>
    <property type="evidence" value="ECO:0007669"/>
    <property type="project" value="UniProtKB-UniRule"/>
</dbReference>
<dbReference type="RefSeq" id="WP_073023574.1">
    <property type="nucleotide sequence ID" value="NZ_FQZS01000003.1"/>
</dbReference>
<comment type="similarity">
    <text evidence="2 12 14">Belongs to the FKBP-type PPIase family. Tig subfamily.</text>
</comment>
<evidence type="ECO:0000259" key="15">
    <source>
        <dbReference type="PROSITE" id="PS50059"/>
    </source>
</evidence>
<organism evidence="16 17">
    <name type="scientific">Lutispora thermophila DSM 19022</name>
    <dbReference type="NCBI Taxonomy" id="1122184"/>
    <lineage>
        <taxon>Bacteria</taxon>
        <taxon>Bacillati</taxon>
        <taxon>Bacillota</taxon>
        <taxon>Clostridia</taxon>
        <taxon>Lutisporales</taxon>
        <taxon>Lutisporaceae</taxon>
        <taxon>Lutispora</taxon>
    </lineage>
</organism>
<feature type="domain" description="PPIase FKBP-type" evidence="15">
    <location>
        <begin position="163"/>
        <end position="251"/>
    </location>
</feature>
<evidence type="ECO:0000256" key="10">
    <source>
        <dbReference type="ARBA" id="ARBA00024849"/>
    </source>
</evidence>
<proteinExistence type="inferred from homology"/>
<dbReference type="InterPro" id="IPR005215">
    <property type="entry name" value="Trig_fac"/>
</dbReference>
<keyword evidence="6 12" id="KW-0697">Rotamase</keyword>
<reference evidence="16 17" key="1">
    <citation type="submission" date="2016-11" db="EMBL/GenBank/DDBJ databases">
        <authorList>
            <person name="Jaros S."/>
            <person name="Januszkiewicz K."/>
            <person name="Wedrychowicz H."/>
        </authorList>
    </citation>
    <scope>NUCLEOTIDE SEQUENCE [LARGE SCALE GENOMIC DNA]</scope>
    <source>
        <strain evidence="16 17">DSM 19022</strain>
    </source>
</reference>
<keyword evidence="17" id="KW-1185">Reference proteome</keyword>
<evidence type="ECO:0000256" key="5">
    <source>
        <dbReference type="ARBA" id="ARBA00022618"/>
    </source>
</evidence>
<dbReference type="Pfam" id="PF00254">
    <property type="entry name" value="FKBP_C"/>
    <property type="match status" value="1"/>
</dbReference>
<dbReference type="GO" id="GO:0015031">
    <property type="term" value="P:protein transport"/>
    <property type="evidence" value="ECO:0007669"/>
    <property type="project" value="UniProtKB-UniRule"/>
</dbReference>
<dbReference type="InterPro" id="IPR001179">
    <property type="entry name" value="PPIase_FKBP_dom"/>
</dbReference>
<evidence type="ECO:0000313" key="17">
    <source>
        <dbReference type="Proteomes" id="UP000184442"/>
    </source>
</evidence>
<dbReference type="Gene3D" id="3.30.70.1050">
    <property type="entry name" value="Trigger factor ribosome-binding domain"/>
    <property type="match status" value="1"/>
</dbReference>
<dbReference type="Pfam" id="PF05697">
    <property type="entry name" value="Trigger_N"/>
    <property type="match status" value="1"/>
</dbReference>
<dbReference type="Gene3D" id="1.10.3120.10">
    <property type="entry name" value="Trigger factor, C-terminal domain"/>
    <property type="match status" value="1"/>
</dbReference>
<keyword evidence="12" id="KW-0963">Cytoplasm</keyword>
<dbReference type="FunFam" id="3.10.50.40:FF:000001">
    <property type="entry name" value="Trigger factor"/>
    <property type="match status" value="1"/>
</dbReference>
<evidence type="ECO:0000256" key="11">
    <source>
        <dbReference type="ARBA" id="ARBA00029986"/>
    </source>
</evidence>
<evidence type="ECO:0000256" key="1">
    <source>
        <dbReference type="ARBA" id="ARBA00000971"/>
    </source>
</evidence>
<dbReference type="InterPro" id="IPR046357">
    <property type="entry name" value="PPIase_dom_sf"/>
</dbReference>
<dbReference type="InterPro" id="IPR037041">
    <property type="entry name" value="Trigger_fac_C_sf"/>
</dbReference>
<evidence type="ECO:0000256" key="13">
    <source>
        <dbReference type="PROSITE-ProRule" id="PRU00277"/>
    </source>
</evidence>
<evidence type="ECO:0000256" key="3">
    <source>
        <dbReference type="ARBA" id="ARBA00013194"/>
    </source>
</evidence>
<protein>
    <recommendedName>
        <fullName evidence="4 12">Trigger factor</fullName>
        <shortName evidence="12">TF</shortName>
        <ecNumber evidence="3 12">5.2.1.8</ecNumber>
    </recommendedName>
    <alternativeName>
        <fullName evidence="11 12">PPIase</fullName>
    </alternativeName>
</protein>
<sequence length="428" mass="49034">MSSKLEKLENNVATLEITVSAEKLEEGIAKAYIKNAKKFNLPGFRKGKAPRKLIEKYYGEGVFYEDAINEVCPEAYNEAIKEHDLHPVDRPSIDIIDIESGKGIVFKAEVTVKPEVQLGEYKGIEVEKKEYNVTDEDVAKELEILRNKNARIIDVTDRPVKMGDITTIDFKGFVDGEQFEGGTAENYKLEIGSGQFIPGFEDQLVGATIGNEVDVNVTFPEDYRAEELAGKPAVFKVTVKEIKEKELLPLDDEFAKDTSEFDTLEELKEDIRKKKTEEAERLAKHEYENNVIKKVVENAQVDIPEVMIDNQVEAMLDDFDYQLRYQGLDLDTYIKYMNINYDELKETYKETARDRVKTQLVLEAVTKAENIAVTDEELEEEINKTAKMYNQDAEKFRKSLKERDIEYIKEGLEVQKTIDFLVKNSVAK</sequence>
<evidence type="ECO:0000313" key="16">
    <source>
        <dbReference type="EMBL" id="SHI42071.1"/>
    </source>
</evidence>
<dbReference type="SUPFAM" id="SSF54534">
    <property type="entry name" value="FKBP-like"/>
    <property type="match status" value="1"/>
</dbReference>
<dbReference type="GO" id="GO:0044183">
    <property type="term" value="F:protein folding chaperone"/>
    <property type="evidence" value="ECO:0007669"/>
    <property type="project" value="TreeGrafter"/>
</dbReference>
<evidence type="ECO:0000256" key="2">
    <source>
        <dbReference type="ARBA" id="ARBA00005464"/>
    </source>
</evidence>
<dbReference type="OrthoDB" id="9767721at2"/>
<dbReference type="InterPro" id="IPR008880">
    <property type="entry name" value="Trigger_fac_C"/>
</dbReference>
<evidence type="ECO:0000256" key="4">
    <source>
        <dbReference type="ARBA" id="ARBA00016902"/>
    </source>
</evidence>
<dbReference type="Proteomes" id="UP000184442">
    <property type="component" value="Unassembled WGS sequence"/>
</dbReference>
<dbReference type="STRING" id="1122184.SAMN02745176_00204"/>
<dbReference type="GO" id="GO:0043335">
    <property type="term" value="P:protein unfolding"/>
    <property type="evidence" value="ECO:0007669"/>
    <property type="project" value="TreeGrafter"/>
</dbReference>
<accession>A0A1M6B054</accession>
<dbReference type="HAMAP" id="MF_00303">
    <property type="entry name" value="Trigger_factor_Tig"/>
    <property type="match status" value="1"/>
</dbReference>
<dbReference type="PROSITE" id="PS50059">
    <property type="entry name" value="FKBP_PPIASE"/>
    <property type="match status" value="1"/>
</dbReference>
<dbReference type="PANTHER" id="PTHR30560">
    <property type="entry name" value="TRIGGER FACTOR CHAPERONE AND PEPTIDYL-PROLYL CIS/TRANS ISOMERASE"/>
    <property type="match status" value="1"/>
</dbReference>
<comment type="catalytic activity">
    <reaction evidence="1 12 13">
        <text>[protein]-peptidylproline (omega=180) = [protein]-peptidylproline (omega=0)</text>
        <dbReference type="Rhea" id="RHEA:16237"/>
        <dbReference type="Rhea" id="RHEA-COMP:10747"/>
        <dbReference type="Rhea" id="RHEA-COMP:10748"/>
        <dbReference type="ChEBI" id="CHEBI:83833"/>
        <dbReference type="ChEBI" id="CHEBI:83834"/>
        <dbReference type="EC" id="5.2.1.8"/>
    </reaction>
</comment>
<evidence type="ECO:0000256" key="9">
    <source>
        <dbReference type="ARBA" id="ARBA00023306"/>
    </source>
</evidence>
<evidence type="ECO:0000256" key="14">
    <source>
        <dbReference type="RuleBase" id="RU003914"/>
    </source>
</evidence>
<keyword evidence="5 12" id="KW-0132">Cell division</keyword>
<gene>
    <name evidence="12" type="primary">tig</name>
    <name evidence="16" type="ORF">SAMN02745176_00204</name>
</gene>
<evidence type="ECO:0000256" key="6">
    <source>
        <dbReference type="ARBA" id="ARBA00023110"/>
    </source>
</evidence>
<comment type="function">
    <text evidence="10 12">Involved in protein export. Acts as a chaperone by maintaining the newly synthesized protein in an open conformation. Functions as a peptidyl-prolyl cis-trans isomerase.</text>
</comment>
<name>A0A1M6B054_9FIRM</name>
<dbReference type="Pfam" id="PF05698">
    <property type="entry name" value="Trigger_C"/>
    <property type="match status" value="1"/>
</dbReference>
<dbReference type="InterPro" id="IPR036611">
    <property type="entry name" value="Trigger_fac_ribosome-bd_sf"/>
</dbReference>
<dbReference type="EMBL" id="FQZS01000003">
    <property type="protein sequence ID" value="SHI42071.1"/>
    <property type="molecule type" value="Genomic_DNA"/>
</dbReference>
<keyword evidence="8 12" id="KW-0413">Isomerase</keyword>
<dbReference type="GO" id="GO:0051301">
    <property type="term" value="P:cell division"/>
    <property type="evidence" value="ECO:0007669"/>
    <property type="project" value="UniProtKB-KW"/>
</dbReference>
<dbReference type="Gene3D" id="3.10.50.40">
    <property type="match status" value="1"/>
</dbReference>
<evidence type="ECO:0000256" key="8">
    <source>
        <dbReference type="ARBA" id="ARBA00023235"/>
    </source>
</evidence>
<dbReference type="GO" id="GO:0005737">
    <property type="term" value="C:cytoplasm"/>
    <property type="evidence" value="ECO:0007669"/>
    <property type="project" value="UniProtKB-SubCell"/>
</dbReference>
<dbReference type="InterPro" id="IPR027304">
    <property type="entry name" value="Trigger_fact/SurA_dom_sf"/>
</dbReference>
<keyword evidence="7 12" id="KW-0143">Chaperone</keyword>
<keyword evidence="9 12" id="KW-0131">Cell cycle</keyword>
<evidence type="ECO:0000256" key="7">
    <source>
        <dbReference type="ARBA" id="ARBA00023186"/>
    </source>
</evidence>
<dbReference type="InterPro" id="IPR008881">
    <property type="entry name" value="Trigger_fac_ribosome-bd_bac"/>
</dbReference>
<dbReference type="GO" id="GO:0043022">
    <property type="term" value="F:ribosome binding"/>
    <property type="evidence" value="ECO:0007669"/>
    <property type="project" value="TreeGrafter"/>
</dbReference>
<dbReference type="PANTHER" id="PTHR30560:SF3">
    <property type="entry name" value="TRIGGER FACTOR-LIKE PROTEIN TIG, CHLOROPLASTIC"/>
    <property type="match status" value="1"/>
</dbReference>
<dbReference type="EC" id="5.2.1.8" evidence="3 12"/>
<dbReference type="NCBIfam" id="TIGR00115">
    <property type="entry name" value="tig"/>
    <property type="match status" value="1"/>
</dbReference>
<dbReference type="PIRSF" id="PIRSF003095">
    <property type="entry name" value="Trigger_factor"/>
    <property type="match status" value="1"/>
</dbReference>
<comment type="domain">
    <text evidence="12">Consists of 3 domains; the N-terminus binds the ribosome, the middle domain has PPIase activity, while the C-terminus has intrinsic chaperone activity on its own.</text>
</comment>
<evidence type="ECO:0000256" key="12">
    <source>
        <dbReference type="HAMAP-Rule" id="MF_00303"/>
    </source>
</evidence>
<dbReference type="AlphaFoldDB" id="A0A1M6B054"/>
<comment type="subcellular location">
    <subcellularLocation>
        <location evidence="12">Cytoplasm</location>
    </subcellularLocation>
    <text evidence="12">About half TF is bound to the ribosome near the polypeptide exit tunnel while the other half is free in the cytoplasm.</text>
</comment>
<dbReference type="SUPFAM" id="SSF102735">
    <property type="entry name" value="Trigger factor ribosome-binding domain"/>
    <property type="match status" value="1"/>
</dbReference>
<dbReference type="GO" id="GO:0051083">
    <property type="term" value="P:'de novo' cotranslational protein folding"/>
    <property type="evidence" value="ECO:0007669"/>
    <property type="project" value="TreeGrafter"/>
</dbReference>